<feature type="compositionally biased region" description="Basic and acidic residues" evidence="1">
    <location>
        <begin position="102"/>
        <end position="111"/>
    </location>
</feature>
<reference evidence="5" key="1">
    <citation type="submission" date="2016-06" db="UniProtKB">
        <authorList>
            <consortium name="WormBaseParasite"/>
        </authorList>
    </citation>
    <scope>IDENTIFICATION</scope>
</reference>
<keyword evidence="4" id="KW-1185">Reference proteome</keyword>
<keyword evidence="2" id="KW-0732">Signal</keyword>
<proteinExistence type="predicted"/>
<organism evidence="5">
    <name type="scientific">Gongylonema pulchrum</name>
    <dbReference type="NCBI Taxonomy" id="637853"/>
    <lineage>
        <taxon>Eukaryota</taxon>
        <taxon>Metazoa</taxon>
        <taxon>Ecdysozoa</taxon>
        <taxon>Nematoda</taxon>
        <taxon>Chromadorea</taxon>
        <taxon>Rhabditida</taxon>
        <taxon>Spirurina</taxon>
        <taxon>Spiruromorpha</taxon>
        <taxon>Spiruroidea</taxon>
        <taxon>Gongylonematidae</taxon>
        <taxon>Gongylonema</taxon>
    </lineage>
</organism>
<evidence type="ECO:0000256" key="2">
    <source>
        <dbReference type="SAM" id="SignalP"/>
    </source>
</evidence>
<evidence type="ECO:0000313" key="4">
    <source>
        <dbReference type="Proteomes" id="UP000271098"/>
    </source>
</evidence>
<evidence type="ECO:0000256" key="1">
    <source>
        <dbReference type="SAM" id="MobiDB-lite"/>
    </source>
</evidence>
<accession>A0A183DGF2</accession>
<dbReference type="AlphaFoldDB" id="A0A183DGF2"/>
<sequence>MSHYSLINHSRAPSTICFSLLLVGAVVFTVRGSDDTTTPVAEVVVEESAAGQQQQQSPIAEAIVQEKTHHRRPSVEEVELAAKAASEIHSPKEAVELATTESEQHEAEKNGHGSVSARIPFKKIYSILH</sequence>
<dbReference type="Proteomes" id="UP000271098">
    <property type="component" value="Unassembled WGS sequence"/>
</dbReference>
<name>A0A183DGF2_9BILA</name>
<evidence type="ECO:0000313" key="5">
    <source>
        <dbReference type="WBParaSite" id="GPUH_0000780201-mRNA-1"/>
    </source>
</evidence>
<dbReference type="EMBL" id="UYRT01021049">
    <property type="protein sequence ID" value="VDK59699.1"/>
    <property type="molecule type" value="Genomic_DNA"/>
</dbReference>
<dbReference type="WBParaSite" id="GPUH_0000780201-mRNA-1">
    <property type="protein sequence ID" value="GPUH_0000780201-mRNA-1"/>
    <property type="gene ID" value="GPUH_0000780201"/>
</dbReference>
<feature type="signal peptide" evidence="2">
    <location>
        <begin position="1"/>
        <end position="32"/>
    </location>
</feature>
<reference evidence="3 4" key="2">
    <citation type="submission" date="2018-11" db="EMBL/GenBank/DDBJ databases">
        <authorList>
            <consortium name="Pathogen Informatics"/>
        </authorList>
    </citation>
    <scope>NUCLEOTIDE SEQUENCE [LARGE SCALE GENOMIC DNA]</scope>
</reference>
<feature type="chain" id="PRO_5043138718" evidence="2">
    <location>
        <begin position="33"/>
        <end position="129"/>
    </location>
</feature>
<protein>
    <submittedName>
        <fullName evidence="5">Secreted protein</fullName>
    </submittedName>
</protein>
<evidence type="ECO:0000313" key="3">
    <source>
        <dbReference type="EMBL" id="VDK59699.1"/>
    </source>
</evidence>
<feature type="region of interest" description="Disordered" evidence="1">
    <location>
        <begin position="89"/>
        <end position="114"/>
    </location>
</feature>
<gene>
    <name evidence="3" type="ORF">GPUH_LOCUS7793</name>
</gene>